<dbReference type="Proteomes" id="UP000823388">
    <property type="component" value="Chromosome 2K"/>
</dbReference>
<evidence type="ECO:0000313" key="2">
    <source>
        <dbReference type="EMBL" id="KAG2641753.1"/>
    </source>
</evidence>
<dbReference type="AlphaFoldDB" id="A0A8T0WAP8"/>
<sequence>MGGRMAQPRPNSSVFSFRAQETHQWILSLASQLPSIPHRRRAYAHPILRATPSPTKSSSERPTPLTLPGTFRSCSRDKRAGQGSLRSAAAGRVGWARGLGDAGGRDGGGRRGPGHVPGVAFPVVGQRESSNEIISLATKCWPGEPIVSLRMQDP</sequence>
<protein>
    <submittedName>
        <fullName evidence="2">Uncharacterized protein</fullName>
    </submittedName>
</protein>
<feature type="region of interest" description="Disordered" evidence="1">
    <location>
        <begin position="47"/>
        <end position="119"/>
    </location>
</feature>
<dbReference type="EMBL" id="CM029039">
    <property type="protein sequence ID" value="KAG2641753.1"/>
    <property type="molecule type" value="Genomic_DNA"/>
</dbReference>
<organism evidence="2 3">
    <name type="scientific">Panicum virgatum</name>
    <name type="common">Blackwell switchgrass</name>
    <dbReference type="NCBI Taxonomy" id="38727"/>
    <lineage>
        <taxon>Eukaryota</taxon>
        <taxon>Viridiplantae</taxon>
        <taxon>Streptophyta</taxon>
        <taxon>Embryophyta</taxon>
        <taxon>Tracheophyta</taxon>
        <taxon>Spermatophyta</taxon>
        <taxon>Magnoliopsida</taxon>
        <taxon>Liliopsida</taxon>
        <taxon>Poales</taxon>
        <taxon>Poaceae</taxon>
        <taxon>PACMAD clade</taxon>
        <taxon>Panicoideae</taxon>
        <taxon>Panicodae</taxon>
        <taxon>Paniceae</taxon>
        <taxon>Panicinae</taxon>
        <taxon>Panicum</taxon>
        <taxon>Panicum sect. Hiantes</taxon>
    </lineage>
</organism>
<keyword evidence="3" id="KW-1185">Reference proteome</keyword>
<feature type="compositionally biased region" description="Polar residues" evidence="1">
    <location>
        <begin position="52"/>
        <end position="61"/>
    </location>
</feature>
<reference evidence="2" key="1">
    <citation type="submission" date="2020-05" db="EMBL/GenBank/DDBJ databases">
        <title>WGS assembly of Panicum virgatum.</title>
        <authorList>
            <person name="Lovell J.T."/>
            <person name="Jenkins J."/>
            <person name="Shu S."/>
            <person name="Juenger T.E."/>
            <person name="Schmutz J."/>
        </authorList>
    </citation>
    <scope>NUCLEOTIDE SEQUENCE</scope>
    <source>
        <strain evidence="2">AP13</strain>
    </source>
</reference>
<gene>
    <name evidence="2" type="ORF">PVAP13_2KG063300</name>
</gene>
<evidence type="ECO:0000256" key="1">
    <source>
        <dbReference type="SAM" id="MobiDB-lite"/>
    </source>
</evidence>
<comment type="caution">
    <text evidence="2">The sequence shown here is derived from an EMBL/GenBank/DDBJ whole genome shotgun (WGS) entry which is preliminary data.</text>
</comment>
<accession>A0A8T0WAP8</accession>
<evidence type="ECO:0000313" key="3">
    <source>
        <dbReference type="Proteomes" id="UP000823388"/>
    </source>
</evidence>
<proteinExistence type="predicted"/>
<name>A0A8T0WAP8_PANVG</name>